<dbReference type="EMBL" id="KL251178">
    <property type="protein sequence ID" value="KGB39322.1"/>
    <property type="molecule type" value="Genomic_DNA"/>
</dbReference>
<name>A0A094ZY86_SCHHA</name>
<proteinExistence type="predicted"/>
<evidence type="ECO:0000313" key="1">
    <source>
        <dbReference type="EMBL" id="KGB39322.1"/>
    </source>
</evidence>
<reference evidence="1" key="1">
    <citation type="journal article" date="2012" name="Nat. Genet.">
        <title>Whole-genome sequence of Schistosoma haematobium.</title>
        <authorList>
            <person name="Young N.D."/>
            <person name="Jex A.R."/>
            <person name="Li B."/>
            <person name="Liu S."/>
            <person name="Yang L."/>
            <person name="Xiong Z."/>
            <person name="Li Y."/>
            <person name="Cantacessi C."/>
            <person name="Hall R.S."/>
            <person name="Xu X."/>
            <person name="Chen F."/>
            <person name="Wu X."/>
            <person name="Zerlotini A."/>
            <person name="Oliveira G."/>
            <person name="Hofmann A."/>
            <person name="Zhang G."/>
            <person name="Fang X."/>
            <person name="Kang Y."/>
            <person name="Campbell B.E."/>
            <person name="Loukas A."/>
            <person name="Ranganathan S."/>
            <person name="Rollinson D."/>
            <person name="Rinaldi G."/>
            <person name="Brindley P.J."/>
            <person name="Yang H."/>
            <person name="Wang J."/>
            <person name="Wang J."/>
            <person name="Gasser R.B."/>
        </authorList>
    </citation>
    <scope>NUCLEOTIDE SEQUENCE [LARGE SCALE GENOMIC DNA]</scope>
</reference>
<accession>A0A094ZY86</accession>
<dbReference type="AlphaFoldDB" id="A0A094ZY86"/>
<gene>
    <name evidence="1" type="ORF">MS3_07743</name>
</gene>
<protein>
    <submittedName>
        <fullName evidence="1">Uncharacterized protein</fullName>
    </submittedName>
</protein>
<sequence length="137" mass="15866">MLIINSNLAVDNRMVDISDAQQIRNSSNLYIVKLKVFIECRRDCSTKCNHSLFVYLANENECYTCLIECMSAFTQQAEKVGIQLKDIKKSNDANLLSDSLYAPGKKFPSYKRISRLFRQHQCNSLCMWGIFFFMARV</sequence>
<organism evidence="1">
    <name type="scientific">Schistosoma haematobium</name>
    <name type="common">Blood fluke</name>
    <dbReference type="NCBI Taxonomy" id="6185"/>
    <lineage>
        <taxon>Eukaryota</taxon>
        <taxon>Metazoa</taxon>
        <taxon>Spiralia</taxon>
        <taxon>Lophotrochozoa</taxon>
        <taxon>Platyhelminthes</taxon>
        <taxon>Trematoda</taxon>
        <taxon>Digenea</taxon>
        <taxon>Strigeidida</taxon>
        <taxon>Schistosomatoidea</taxon>
        <taxon>Schistosomatidae</taxon>
        <taxon>Schistosoma</taxon>
    </lineage>
</organism>